<evidence type="ECO:0000259" key="1">
    <source>
        <dbReference type="Pfam" id="PF14392"/>
    </source>
</evidence>
<dbReference type="Pfam" id="PF14392">
    <property type="entry name" value="zf-CCHC_4"/>
    <property type="match status" value="1"/>
</dbReference>
<accession>A0A7J9JRU5</accession>
<dbReference type="AlphaFoldDB" id="A0A7J9JRU5"/>
<keyword evidence="3" id="KW-1185">Reference proteome</keyword>
<proteinExistence type="predicted"/>
<comment type="caution">
    <text evidence="2">The sequence shown here is derived from an EMBL/GenBank/DDBJ whole genome shotgun (WGS) entry which is preliminary data.</text>
</comment>
<name>A0A7J9JRU5_9ROSI</name>
<protein>
    <recommendedName>
        <fullName evidence="1">Zinc knuckle CX2CX4HX4C domain-containing protein</fullName>
    </recommendedName>
</protein>
<sequence length="166" mass="18940">MESMPWSFKRHPIIFHRLGQGEDPLQVPIGVVLETGTLVRTLHWTKKQLTLDQSREGYAYLQYERLTLFCFLCGKLGHGEGFCLLRMTIGVHVVEFGWDASLRAPSRREAMMSRKWLQENCSGINQAGGNSFHMDVDECGEGKSFGDIQIVNPYLNSWSRDGVMTR</sequence>
<dbReference type="Proteomes" id="UP000593575">
    <property type="component" value="Unassembled WGS sequence"/>
</dbReference>
<dbReference type="InterPro" id="IPR025836">
    <property type="entry name" value="Zn_knuckle_CX2CX4HX4C"/>
</dbReference>
<dbReference type="EMBL" id="JABFAE010000009">
    <property type="protein sequence ID" value="MBA0836914.1"/>
    <property type="molecule type" value="Genomic_DNA"/>
</dbReference>
<evidence type="ECO:0000313" key="3">
    <source>
        <dbReference type="Proteomes" id="UP000593575"/>
    </source>
</evidence>
<evidence type="ECO:0000313" key="2">
    <source>
        <dbReference type="EMBL" id="MBA0836914.1"/>
    </source>
</evidence>
<feature type="domain" description="Zinc knuckle CX2CX4HX4C" evidence="1">
    <location>
        <begin position="62"/>
        <end position="84"/>
    </location>
</feature>
<reference evidence="2 3" key="1">
    <citation type="journal article" date="2019" name="Genome Biol. Evol.">
        <title>Insights into the evolution of the New World diploid cottons (Gossypium, subgenus Houzingenia) based on genome sequencing.</title>
        <authorList>
            <person name="Grover C.E."/>
            <person name="Arick M.A. 2nd"/>
            <person name="Thrash A."/>
            <person name="Conover J.L."/>
            <person name="Sanders W.S."/>
            <person name="Peterson D.G."/>
            <person name="Frelichowski J.E."/>
            <person name="Scheffler J.A."/>
            <person name="Scheffler B.E."/>
            <person name="Wendel J.F."/>
        </authorList>
    </citation>
    <scope>NUCLEOTIDE SEQUENCE [LARGE SCALE GENOMIC DNA]</scope>
    <source>
        <strain evidence="2">6</strain>
        <tissue evidence="2">Leaf</tissue>
    </source>
</reference>
<gene>
    <name evidence="2" type="ORF">Goarm_009103</name>
</gene>
<organism evidence="2 3">
    <name type="scientific">Gossypium armourianum</name>
    <dbReference type="NCBI Taxonomy" id="34283"/>
    <lineage>
        <taxon>Eukaryota</taxon>
        <taxon>Viridiplantae</taxon>
        <taxon>Streptophyta</taxon>
        <taxon>Embryophyta</taxon>
        <taxon>Tracheophyta</taxon>
        <taxon>Spermatophyta</taxon>
        <taxon>Magnoliopsida</taxon>
        <taxon>eudicotyledons</taxon>
        <taxon>Gunneridae</taxon>
        <taxon>Pentapetalae</taxon>
        <taxon>rosids</taxon>
        <taxon>malvids</taxon>
        <taxon>Malvales</taxon>
        <taxon>Malvaceae</taxon>
        <taxon>Malvoideae</taxon>
        <taxon>Gossypium</taxon>
    </lineage>
</organism>